<organism evidence="2 3">
    <name type="scientific">Mycolicibacterium agri</name>
    <name type="common">Mycobacterium agri</name>
    <dbReference type="NCBI Taxonomy" id="36811"/>
    <lineage>
        <taxon>Bacteria</taxon>
        <taxon>Bacillati</taxon>
        <taxon>Actinomycetota</taxon>
        <taxon>Actinomycetes</taxon>
        <taxon>Mycobacteriales</taxon>
        <taxon>Mycobacteriaceae</taxon>
        <taxon>Mycolicibacterium</taxon>
    </lineage>
</organism>
<reference evidence="1 4" key="2">
    <citation type="journal article" date="2019" name="Emerg. Microbes Infect.">
        <title>Comprehensive subspecies identification of 175 nontuberculous mycobacteria species based on 7547 genomic profiles.</title>
        <authorList>
            <person name="Matsumoto Y."/>
            <person name="Kinjo T."/>
            <person name="Motooka D."/>
            <person name="Nabeya D."/>
            <person name="Jung N."/>
            <person name="Uechi K."/>
            <person name="Horii T."/>
            <person name="Iida T."/>
            <person name="Fujita J."/>
            <person name="Nakamura S."/>
        </authorList>
    </citation>
    <scope>NUCLEOTIDE SEQUENCE [LARGE SCALE GENOMIC DNA]</scope>
    <source>
        <strain evidence="1 4">JCM 6377</strain>
    </source>
</reference>
<dbReference type="AlphaFoldDB" id="A0A2A7MPJ9"/>
<dbReference type="Proteomes" id="UP000465302">
    <property type="component" value="Unassembled WGS sequence"/>
</dbReference>
<dbReference type="EMBL" id="BLKS01000004">
    <property type="protein sequence ID" value="GFG55518.1"/>
    <property type="molecule type" value="Genomic_DNA"/>
</dbReference>
<dbReference type="SUPFAM" id="SSF50494">
    <property type="entry name" value="Trypsin-like serine proteases"/>
    <property type="match status" value="1"/>
</dbReference>
<evidence type="ECO:0000313" key="2">
    <source>
        <dbReference type="EMBL" id="PEG33499.1"/>
    </source>
</evidence>
<dbReference type="GO" id="GO:0004252">
    <property type="term" value="F:serine-type endopeptidase activity"/>
    <property type="evidence" value="ECO:0007669"/>
    <property type="project" value="InterPro"/>
</dbReference>
<evidence type="ECO:0000313" key="3">
    <source>
        <dbReference type="Proteomes" id="UP000220914"/>
    </source>
</evidence>
<evidence type="ECO:0000313" key="4">
    <source>
        <dbReference type="Proteomes" id="UP000465302"/>
    </source>
</evidence>
<dbReference type="PANTHER" id="PTHR43019">
    <property type="entry name" value="SERINE ENDOPROTEASE DEGS"/>
    <property type="match status" value="1"/>
</dbReference>
<dbReference type="Pfam" id="PF13365">
    <property type="entry name" value="Trypsin_2"/>
    <property type="match status" value="1"/>
</dbReference>
<gene>
    <name evidence="2" type="ORF">CQY20_30400</name>
    <name evidence="1" type="ORF">MAGR_69590</name>
</gene>
<dbReference type="InterPro" id="IPR001940">
    <property type="entry name" value="Peptidase_S1C"/>
</dbReference>
<accession>A0A2A7MPJ9</accession>
<dbReference type="GO" id="GO:0006508">
    <property type="term" value="P:proteolysis"/>
    <property type="evidence" value="ECO:0007669"/>
    <property type="project" value="InterPro"/>
</dbReference>
<evidence type="ECO:0008006" key="5">
    <source>
        <dbReference type="Google" id="ProtNLM"/>
    </source>
</evidence>
<protein>
    <recommendedName>
        <fullName evidence="5">Serine protease</fullName>
    </recommendedName>
</protein>
<dbReference type="EMBL" id="PDCP01000108">
    <property type="protein sequence ID" value="PEG33499.1"/>
    <property type="molecule type" value="Genomic_DNA"/>
</dbReference>
<keyword evidence="3" id="KW-1185">Reference proteome</keyword>
<dbReference type="OrthoDB" id="9766361at2"/>
<proteinExistence type="predicted"/>
<dbReference type="PROSITE" id="PS51257">
    <property type="entry name" value="PROKAR_LIPOPROTEIN"/>
    <property type="match status" value="1"/>
</dbReference>
<dbReference type="Proteomes" id="UP000220914">
    <property type="component" value="Unassembled WGS sequence"/>
</dbReference>
<comment type="caution">
    <text evidence="2">The sequence shown here is derived from an EMBL/GenBank/DDBJ whole genome shotgun (WGS) entry which is preliminary data.</text>
</comment>
<name>A0A2A7MPJ9_MYCAG</name>
<reference evidence="2 3" key="1">
    <citation type="submission" date="2017-10" db="EMBL/GenBank/DDBJ databases">
        <title>The new phylogeny of genus Mycobacterium.</title>
        <authorList>
            <person name="Tortoli E."/>
            <person name="Trovato A."/>
            <person name="Cirillo D.M."/>
        </authorList>
    </citation>
    <scope>NUCLEOTIDE SEQUENCE [LARGE SCALE GENOMIC DNA]</scope>
    <source>
        <strain evidence="2 3">CCUG37673</strain>
    </source>
</reference>
<dbReference type="InterPro" id="IPR009003">
    <property type="entry name" value="Peptidase_S1_PA"/>
</dbReference>
<dbReference type="Gene3D" id="2.40.10.10">
    <property type="entry name" value="Trypsin-like serine proteases"/>
    <property type="match status" value="2"/>
</dbReference>
<dbReference type="RefSeq" id="WP_097944533.1">
    <property type="nucleotide sequence ID" value="NZ_BLKS01000004.1"/>
</dbReference>
<dbReference type="PRINTS" id="PR00834">
    <property type="entry name" value="PROTEASES2C"/>
</dbReference>
<reference evidence="1" key="3">
    <citation type="submission" date="2020-02" db="EMBL/GenBank/DDBJ databases">
        <authorList>
            <person name="Matsumoto Y."/>
            <person name="Motooka D."/>
            <person name="Nakamura S."/>
        </authorList>
    </citation>
    <scope>NUCLEOTIDE SEQUENCE</scope>
    <source>
        <strain evidence="1">JCM 6377</strain>
    </source>
</reference>
<evidence type="ECO:0000313" key="1">
    <source>
        <dbReference type="EMBL" id="GFG55518.1"/>
    </source>
</evidence>
<dbReference type="PANTHER" id="PTHR43019:SF23">
    <property type="entry name" value="PROTEASE DO-LIKE 5, CHLOROPLASTIC"/>
    <property type="match status" value="1"/>
</dbReference>
<sequence>MKGLRAAAAAMTLAVVVAGCSGGFLHRYGSTESVAATTPDLAAASDEVVARTRHSVVKVHGESESCFTVLEGSGFVVTPHRVMTNAHVVAGAESFSVDADGKTYAAQVVSYDPRDDIAILDVPDLAAPPLTFADYTAGAGTDALVLGFPGATSFTASPARIRAVTDLNGPDIYQTTSVTRQVYVLAGSFSKSGGSGSAVVDLNGNVLGVYFGAESSSWTTGFAMTAEQVAPQMAKARNFEATDTGRCVS</sequence>
<dbReference type="InterPro" id="IPR043504">
    <property type="entry name" value="Peptidase_S1_PA_chymotrypsin"/>
</dbReference>